<dbReference type="Gene3D" id="3.50.30.50">
    <property type="entry name" value="Putative cyclase"/>
    <property type="match status" value="1"/>
</dbReference>
<dbReference type="SUPFAM" id="SSF102198">
    <property type="entry name" value="Putative cyclase"/>
    <property type="match status" value="1"/>
</dbReference>
<name>A0ABW2GN75_9ACTN</name>
<evidence type="ECO:0000313" key="3">
    <source>
        <dbReference type="Proteomes" id="UP001596392"/>
    </source>
</evidence>
<dbReference type="EMBL" id="JBHTAC010000001">
    <property type="protein sequence ID" value="MFC7240986.1"/>
    <property type="molecule type" value="Genomic_DNA"/>
</dbReference>
<dbReference type="InterPro" id="IPR037175">
    <property type="entry name" value="KFase_sf"/>
</dbReference>
<comment type="caution">
    <text evidence="2">The sequence shown here is derived from an EMBL/GenBank/DDBJ whole genome shotgun (WGS) entry which is preliminary data.</text>
</comment>
<proteinExistence type="predicted"/>
<keyword evidence="3" id="KW-1185">Reference proteome</keyword>
<dbReference type="Proteomes" id="UP001596392">
    <property type="component" value="Unassembled WGS sequence"/>
</dbReference>
<reference evidence="3" key="1">
    <citation type="journal article" date="2019" name="Int. J. Syst. Evol. Microbiol.">
        <title>The Global Catalogue of Microorganisms (GCM) 10K type strain sequencing project: providing services to taxonomists for standard genome sequencing and annotation.</title>
        <authorList>
            <consortium name="The Broad Institute Genomics Platform"/>
            <consortium name="The Broad Institute Genome Sequencing Center for Infectious Disease"/>
            <person name="Wu L."/>
            <person name="Ma J."/>
        </authorList>
    </citation>
    <scope>NUCLEOTIDE SEQUENCE [LARGE SCALE GENOMIC DNA]</scope>
    <source>
        <strain evidence="3">CGMCC 1.9106</strain>
    </source>
</reference>
<dbReference type="PANTHER" id="PTHR34861:SF10">
    <property type="entry name" value="CYCLASE"/>
    <property type="match status" value="1"/>
</dbReference>
<protein>
    <submittedName>
        <fullName evidence="2">Cyclase family protein</fullName>
        <ecNumber evidence="2">3.5.-.-</ecNumber>
    </submittedName>
</protein>
<keyword evidence="2" id="KW-0378">Hydrolase</keyword>
<feature type="region of interest" description="Disordered" evidence="1">
    <location>
        <begin position="1"/>
        <end position="53"/>
    </location>
</feature>
<dbReference type="InterPro" id="IPR007325">
    <property type="entry name" value="KFase/CYL"/>
</dbReference>
<accession>A0ABW2GN75</accession>
<sequence>MQGLDQDRHALLPAPSGRIAPSRTANGAAGHDTTALPGGTASPSSDAAASVTPWEALRGRRVLDLAQPMRRGMPQSPNHPPFRMALERRHGDMTRPDGGSAANELIVTGGHVGTHVDALSHVSQDGLLHGGRPAAPLQSHLGFSDLGIDTFPPYLGRAVVLDVARAHGVDVLPAAYAITPEDLDRAAAGLTLAPGEVILIGTGWSRRWSEHDAFIGVRDGTPGPDEAAARWLAAHSPAAVGAETIAFEHIPAGRGHAVLPAHRVLLVEHGVHIIETMNLDPLLATGAREILLVLNPLPLVGATGAPVRPLAVLA</sequence>
<dbReference type="RefSeq" id="WP_376804486.1">
    <property type="nucleotide sequence ID" value="NZ_JBHTAC010000001.1"/>
</dbReference>
<dbReference type="EC" id="3.5.-.-" evidence="2"/>
<gene>
    <name evidence="2" type="ORF">ACFQO7_00705</name>
</gene>
<feature type="compositionally biased region" description="Basic and acidic residues" evidence="1">
    <location>
        <begin position="1"/>
        <end position="10"/>
    </location>
</feature>
<dbReference type="PANTHER" id="PTHR34861">
    <property type="match status" value="1"/>
</dbReference>
<evidence type="ECO:0000313" key="2">
    <source>
        <dbReference type="EMBL" id="MFC7240986.1"/>
    </source>
</evidence>
<dbReference type="Pfam" id="PF04199">
    <property type="entry name" value="Cyclase"/>
    <property type="match status" value="1"/>
</dbReference>
<dbReference type="GO" id="GO:0016787">
    <property type="term" value="F:hydrolase activity"/>
    <property type="evidence" value="ECO:0007669"/>
    <property type="project" value="UniProtKB-KW"/>
</dbReference>
<organism evidence="2 3">
    <name type="scientific">Catellatospora aurea</name>
    <dbReference type="NCBI Taxonomy" id="1337874"/>
    <lineage>
        <taxon>Bacteria</taxon>
        <taxon>Bacillati</taxon>
        <taxon>Actinomycetota</taxon>
        <taxon>Actinomycetes</taxon>
        <taxon>Micromonosporales</taxon>
        <taxon>Micromonosporaceae</taxon>
        <taxon>Catellatospora</taxon>
    </lineage>
</organism>
<evidence type="ECO:0000256" key="1">
    <source>
        <dbReference type="SAM" id="MobiDB-lite"/>
    </source>
</evidence>